<dbReference type="CDD" id="cd00180">
    <property type="entry name" value="PKc"/>
    <property type="match status" value="1"/>
</dbReference>
<proteinExistence type="inferred from homology"/>
<keyword evidence="1 3" id="KW-0547">Nucleotide-binding</keyword>
<evidence type="ECO:0000259" key="6">
    <source>
        <dbReference type="PROSITE" id="PS50011"/>
    </source>
</evidence>
<dbReference type="Gene3D" id="1.10.510.10">
    <property type="entry name" value="Transferase(Phosphotransferase) domain 1"/>
    <property type="match status" value="1"/>
</dbReference>
<evidence type="ECO:0000256" key="5">
    <source>
        <dbReference type="SAM" id="MobiDB-lite"/>
    </source>
</evidence>
<keyword evidence="8" id="KW-1185">Reference proteome</keyword>
<dbReference type="Gene3D" id="3.30.200.20">
    <property type="entry name" value="Phosphorylase Kinase, domain 1"/>
    <property type="match status" value="1"/>
</dbReference>
<dbReference type="GO" id="GO:0005524">
    <property type="term" value="F:ATP binding"/>
    <property type="evidence" value="ECO:0007669"/>
    <property type="project" value="UniProtKB-UniRule"/>
</dbReference>
<accession>A0A6A6DUH7</accession>
<dbReference type="GO" id="GO:0004674">
    <property type="term" value="F:protein serine/threonine kinase activity"/>
    <property type="evidence" value="ECO:0007669"/>
    <property type="project" value="UniProtKB-KW"/>
</dbReference>
<dbReference type="PROSITE" id="PS00107">
    <property type="entry name" value="PROTEIN_KINASE_ATP"/>
    <property type="match status" value="1"/>
</dbReference>
<evidence type="ECO:0000313" key="8">
    <source>
        <dbReference type="Proteomes" id="UP000800200"/>
    </source>
</evidence>
<dbReference type="SUPFAM" id="SSF56112">
    <property type="entry name" value="Protein kinase-like (PK-like)"/>
    <property type="match status" value="1"/>
</dbReference>
<sequence length="481" mass="53878">MIPVADRNHRSQNPLLYNNRLPRELFFIPLHRPPISGTSLRVPEANTPPVIPAPHSRTRPAIEIGIIQPASQRSSSTQPDSMANISSQVQETGYEKYVRGNELNTQNGVLVPSWSGRGRHVTFSNYKEENKALPYKDFLGDGAFGSVQAVECLTKSGKTVPIVRKCMKRKSGPDLHAFMNEVRNSAPFKHKHLIQFVGTYATADNLALLQYPVGDFTLTTFMKKMYGDKSAIYNPYRLNLQGFVKCLANALAYLHREGTVKHMDVKGENVIVKQTHRSQNYFILISDFGLTRRIHSQGVSHSSGSTAFTREYAAPEITPEPALLKTTSHNRRSDVFSLGCLYAEMATVATSNYTLENFKAYRNGGSTNGSSAFSCTLPNVFSWLDNLETTLKLDAYEQYQWKPIIGLIRRMLKQSSCERPTSENIVQELQAENCCDEVFSDCDDFWASPPASPKPNSPISRKQYPLPKSLSTFHSPRSVTI</sequence>
<dbReference type="GO" id="GO:0005737">
    <property type="term" value="C:cytoplasm"/>
    <property type="evidence" value="ECO:0007669"/>
    <property type="project" value="TreeGrafter"/>
</dbReference>
<evidence type="ECO:0000313" key="7">
    <source>
        <dbReference type="EMBL" id="KAF2182425.1"/>
    </source>
</evidence>
<dbReference type="GO" id="GO:0044773">
    <property type="term" value="P:mitotic DNA damage checkpoint signaling"/>
    <property type="evidence" value="ECO:0007669"/>
    <property type="project" value="TreeGrafter"/>
</dbReference>
<feature type="region of interest" description="Disordered" evidence="5">
    <location>
        <begin position="450"/>
        <end position="481"/>
    </location>
</feature>
<organism evidence="7 8">
    <name type="scientific">Zopfia rhizophila CBS 207.26</name>
    <dbReference type="NCBI Taxonomy" id="1314779"/>
    <lineage>
        <taxon>Eukaryota</taxon>
        <taxon>Fungi</taxon>
        <taxon>Dikarya</taxon>
        <taxon>Ascomycota</taxon>
        <taxon>Pezizomycotina</taxon>
        <taxon>Dothideomycetes</taxon>
        <taxon>Dothideomycetes incertae sedis</taxon>
        <taxon>Zopfiaceae</taxon>
        <taxon>Zopfia</taxon>
    </lineage>
</organism>
<feature type="binding site" evidence="3">
    <location>
        <position position="165"/>
    </location>
    <ligand>
        <name>ATP</name>
        <dbReference type="ChEBI" id="CHEBI:30616"/>
    </ligand>
</feature>
<comment type="similarity">
    <text evidence="4">Belongs to the protein kinase superfamily.</text>
</comment>
<gene>
    <name evidence="7" type="ORF">K469DRAFT_690883</name>
</gene>
<dbReference type="PROSITE" id="PS00108">
    <property type="entry name" value="PROTEIN_KINASE_ST"/>
    <property type="match status" value="1"/>
</dbReference>
<dbReference type="Pfam" id="PF00069">
    <property type="entry name" value="Pkinase"/>
    <property type="match status" value="1"/>
</dbReference>
<dbReference type="InterPro" id="IPR000719">
    <property type="entry name" value="Prot_kinase_dom"/>
</dbReference>
<dbReference type="AlphaFoldDB" id="A0A6A6DUH7"/>
<keyword evidence="7" id="KW-0808">Transferase</keyword>
<reference evidence="7" key="1">
    <citation type="journal article" date="2020" name="Stud. Mycol.">
        <title>101 Dothideomycetes genomes: a test case for predicting lifestyles and emergence of pathogens.</title>
        <authorList>
            <person name="Haridas S."/>
            <person name="Albert R."/>
            <person name="Binder M."/>
            <person name="Bloem J."/>
            <person name="Labutti K."/>
            <person name="Salamov A."/>
            <person name="Andreopoulos B."/>
            <person name="Baker S."/>
            <person name="Barry K."/>
            <person name="Bills G."/>
            <person name="Bluhm B."/>
            <person name="Cannon C."/>
            <person name="Castanera R."/>
            <person name="Culley D."/>
            <person name="Daum C."/>
            <person name="Ezra D."/>
            <person name="Gonzalez J."/>
            <person name="Henrissat B."/>
            <person name="Kuo A."/>
            <person name="Liang C."/>
            <person name="Lipzen A."/>
            <person name="Lutzoni F."/>
            <person name="Magnuson J."/>
            <person name="Mondo S."/>
            <person name="Nolan M."/>
            <person name="Ohm R."/>
            <person name="Pangilinan J."/>
            <person name="Park H.-J."/>
            <person name="Ramirez L."/>
            <person name="Alfaro M."/>
            <person name="Sun H."/>
            <person name="Tritt A."/>
            <person name="Yoshinaga Y."/>
            <person name="Zwiers L.-H."/>
            <person name="Turgeon B."/>
            <person name="Goodwin S."/>
            <person name="Spatafora J."/>
            <person name="Crous P."/>
            <person name="Grigoriev I."/>
        </authorList>
    </citation>
    <scope>NUCLEOTIDE SEQUENCE</scope>
    <source>
        <strain evidence="7">CBS 207.26</strain>
    </source>
</reference>
<evidence type="ECO:0000256" key="3">
    <source>
        <dbReference type="PROSITE-ProRule" id="PRU10141"/>
    </source>
</evidence>
<evidence type="ECO:0000256" key="4">
    <source>
        <dbReference type="RuleBase" id="RU000304"/>
    </source>
</evidence>
<dbReference type="InterPro" id="IPR017441">
    <property type="entry name" value="Protein_kinase_ATP_BS"/>
</dbReference>
<name>A0A6A6DUH7_9PEZI</name>
<dbReference type="OrthoDB" id="5986190at2759"/>
<keyword evidence="7" id="KW-0418">Kinase</keyword>
<dbReference type="Proteomes" id="UP000800200">
    <property type="component" value="Unassembled WGS sequence"/>
</dbReference>
<dbReference type="InterPro" id="IPR011009">
    <property type="entry name" value="Kinase-like_dom_sf"/>
</dbReference>
<feature type="compositionally biased region" description="Polar residues" evidence="5">
    <location>
        <begin position="469"/>
        <end position="481"/>
    </location>
</feature>
<dbReference type="PANTHER" id="PTHR44167">
    <property type="entry name" value="OVARIAN-SPECIFIC SERINE/THREONINE-PROTEIN KINASE LOK-RELATED"/>
    <property type="match status" value="1"/>
</dbReference>
<evidence type="ECO:0000256" key="1">
    <source>
        <dbReference type="ARBA" id="ARBA00022741"/>
    </source>
</evidence>
<dbReference type="PANTHER" id="PTHR44167:SF24">
    <property type="entry name" value="SERINE_THREONINE-PROTEIN KINASE CHK2"/>
    <property type="match status" value="1"/>
</dbReference>
<dbReference type="InterPro" id="IPR008271">
    <property type="entry name" value="Ser/Thr_kinase_AS"/>
</dbReference>
<dbReference type="EMBL" id="ML994648">
    <property type="protein sequence ID" value="KAF2182425.1"/>
    <property type="molecule type" value="Genomic_DNA"/>
</dbReference>
<evidence type="ECO:0000256" key="2">
    <source>
        <dbReference type="ARBA" id="ARBA00022840"/>
    </source>
</evidence>
<dbReference type="SMART" id="SM00220">
    <property type="entry name" value="S_TKc"/>
    <property type="match status" value="1"/>
</dbReference>
<dbReference type="PROSITE" id="PS50011">
    <property type="entry name" value="PROTEIN_KINASE_DOM"/>
    <property type="match status" value="1"/>
</dbReference>
<keyword evidence="2 3" id="KW-0067">ATP-binding</keyword>
<dbReference type="GO" id="GO:0005634">
    <property type="term" value="C:nucleus"/>
    <property type="evidence" value="ECO:0007669"/>
    <property type="project" value="TreeGrafter"/>
</dbReference>
<keyword evidence="4" id="KW-0723">Serine/threonine-protein kinase</keyword>
<protein>
    <submittedName>
        <fullName evidence="7">Kinase-like protein</fullName>
    </submittedName>
</protein>
<feature type="domain" description="Protein kinase" evidence="6">
    <location>
        <begin position="133"/>
        <end position="439"/>
    </location>
</feature>